<dbReference type="Proteomes" id="UP000479710">
    <property type="component" value="Unassembled WGS sequence"/>
</dbReference>
<evidence type="ECO:0000259" key="1">
    <source>
        <dbReference type="Pfam" id="PF03478"/>
    </source>
</evidence>
<accession>A0A6G1EGV2</accession>
<evidence type="ECO:0000313" key="3">
    <source>
        <dbReference type="Proteomes" id="UP000479710"/>
    </source>
</evidence>
<sequence>MVIVAATLSCQPTEQGCIFAGIIESSPFPGGVKRQTAFWRMGYQVVLPTNWEWVATTPLMEEPVEDLIYHNEAFHFLTEREHIVACEEPPVFHEDLVELIPINMYFQPRTGNDDETVLARYLVESRRRLLMVVRLTSRRQHLPTSAFRVFQKEELSSDDVKEELYDNYAGVIQFQYYWSELPALEGRMLFVGRGCSRSYEAANGYPGMEGVYFLDDQSFHKPIIGDAPNLPYRCSDNGKWSEGPPQEVGRCFPARGPSMYSRPAVSNAEI</sequence>
<proteinExistence type="predicted"/>
<reference evidence="2 3" key="1">
    <citation type="submission" date="2019-11" db="EMBL/GenBank/DDBJ databases">
        <title>Whole genome sequence of Oryza granulata.</title>
        <authorList>
            <person name="Li W."/>
        </authorList>
    </citation>
    <scope>NUCLEOTIDE SEQUENCE [LARGE SCALE GENOMIC DNA]</scope>
    <source>
        <strain evidence="3">cv. Menghai</strain>
        <tissue evidence="2">Leaf</tissue>
    </source>
</reference>
<dbReference type="AlphaFoldDB" id="A0A6G1EGV2"/>
<gene>
    <name evidence="2" type="ORF">E2562_010005</name>
</gene>
<comment type="caution">
    <text evidence="2">The sequence shown here is derived from an EMBL/GenBank/DDBJ whole genome shotgun (WGS) entry which is preliminary data.</text>
</comment>
<dbReference type="OrthoDB" id="591341at2759"/>
<name>A0A6G1EGV2_9ORYZ</name>
<dbReference type="PANTHER" id="PTHR33110">
    <property type="entry name" value="F-BOX/KELCH-REPEAT PROTEIN-RELATED"/>
    <property type="match status" value="1"/>
</dbReference>
<dbReference type="PANTHER" id="PTHR33110:SF135">
    <property type="entry name" value="OS05G0539300 PROTEIN"/>
    <property type="match status" value="1"/>
</dbReference>
<dbReference type="EMBL" id="SPHZ02000003">
    <property type="protein sequence ID" value="KAF0924305.1"/>
    <property type="molecule type" value="Genomic_DNA"/>
</dbReference>
<dbReference type="Pfam" id="PF03478">
    <property type="entry name" value="Beta-prop_KIB1-4"/>
    <property type="match status" value="1"/>
</dbReference>
<dbReference type="InterPro" id="IPR005174">
    <property type="entry name" value="KIB1-4_b-propeller"/>
</dbReference>
<keyword evidence="3" id="KW-1185">Reference proteome</keyword>
<feature type="domain" description="KIB1-4 beta-propeller" evidence="1">
    <location>
        <begin position="3"/>
        <end position="218"/>
    </location>
</feature>
<protein>
    <recommendedName>
        <fullName evidence="1">KIB1-4 beta-propeller domain-containing protein</fullName>
    </recommendedName>
</protein>
<evidence type="ECO:0000313" key="2">
    <source>
        <dbReference type="EMBL" id="KAF0924305.1"/>
    </source>
</evidence>
<organism evidence="2 3">
    <name type="scientific">Oryza meyeriana var. granulata</name>
    <dbReference type="NCBI Taxonomy" id="110450"/>
    <lineage>
        <taxon>Eukaryota</taxon>
        <taxon>Viridiplantae</taxon>
        <taxon>Streptophyta</taxon>
        <taxon>Embryophyta</taxon>
        <taxon>Tracheophyta</taxon>
        <taxon>Spermatophyta</taxon>
        <taxon>Magnoliopsida</taxon>
        <taxon>Liliopsida</taxon>
        <taxon>Poales</taxon>
        <taxon>Poaceae</taxon>
        <taxon>BOP clade</taxon>
        <taxon>Oryzoideae</taxon>
        <taxon>Oryzeae</taxon>
        <taxon>Oryzinae</taxon>
        <taxon>Oryza</taxon>
        <taxon>Oryza meyeriana</taxon>
    </lineage>
</organism>